<dbReference type="Proteomes" id="UP000366872">
    <property type="component" value="Unassembled WGS sequence"/>
</dbReference>
<dbReference type="PANTHER" id="PTHR42693:SF53">
    <property type="entry name" value="ENDO-4-O-SULFATASE"/>
    <property type="match status" value="1"/>
</dbReference>
<dbReference type="EMBL" id="CAAHFG010000003">
    <property type="protein sequence ID" value="VGO16299.1"/>
    <property type="molecule type" value="Genomic_DNA"/>
</dbReference>
<dbReference type="Gene3D" id="3.40.720.10">
    <property type="entry name" value="Alkaline Phosphatase, subunit A"/>
    <property type="match status" value="1"/>
</dbReference>
<comment type="similarity">
    <text evidence="1">Belongs to the sulfatase family.</text>
</comment>
<dbReference type="AlphaFoldDB" id="A0A6C2U8U1"/>
<dbReference type="Pfam" id="PF00884">
    <property type="entry name" value="Sulfatase"/>
    <property type="match status" value="1"/>
</dbReference>
<sequence length="531" mass="58947">MKRRDFLSTVTVGSGAMAFARGSAKRPNLVFLLADDMRFDACGFMGNKDVKTPNLDRLADRGVVFDRAYDTTAICMASRAQLMTGKLEFSTGCNFEHGHMSMPIWEESYPMLLRKSGYFTGFAGKFGFDVEPQGKAKGAHVVRPCFDWWGGWMGQGSYEVSANKDAVAWHEKHAGEKEHTTRALGVLGQDFIQQANDSGKPFCLSISFKAPHTPYATDPRYDEVYNGATFAKPENFGPEAAAHLPKQPFAGRPPTKGKGWVKDFDGTSRQYHQMVYGMDQAVGMVMDELEKQGVADNTVIIFTSDNGYFNGSKGFAGKIYAYEEASRAPLVVFDPRHPSAGKKQRVDQLTGNIDIAPTLLDLAGVKVPFGMQGKSMLPMLGNPGHVNHQTLPLINVWGARPAHSLAVVSRDWKYVNWFYGADGYAPTEELYSMQHDRLENRNLATSPEQRRTLDALRKQYDAWLGVWAQEGVPNNGYRKYIRLADRTFDWSSADPELVETMGAIDEAARNGAGKKVNEKKAQKKARKKGMG</sequence>
<proteinExistence type="inferred from homology"/>
<accession>A0A6C2U8U1</accession>
<evidence type="ECO:0000256" key="1">
    <source>
        <dbReference type="ARBA" id="ARBA00008779"/>
    </source>
</evidence>
<reference evidence="5 6" key="1">
    <citation type="submission" date="2019-04" db="EMBL/GenBank/DDBJ databases">
        <authorList>
            <person name="Van Vliet M D."/>
        </authorList>
    </citation>
    <scope>NUCLEOTIDE SEQUENCE [LARGE SCALE GENOMIC DNA]</scope>
    <source>
        <strain evidence="5 6">F1</strain>
    </source>
</reference>
<name>A0A6C2U8U1_PONDE</name>
<evidence type="ECO:0000313" key="5">
    <source>
        <dbReference type="EMBL" id="VGO16299.1"/>
    </source>
</evidence>
<dbReference type="InterPro" id="IPR000917">
    <property type="entry name" value="Sulfatase_N"/>
</dbReference>
<keyword evidence="6" id="KW-1185">Reference proteome</keyword>
<dbReference type="CDD" id="cd16031">
    <property type="entry name" value="G6S_like"/>
    <property type="match status" value="1"/>
</dbReference>
<feature type="compositionally biased region" description="Basic residues" evidence="3">
    <location>
        <begin position="521"/>
        <end position="531"/>
    </location>
</feature>
<keyword evidence="2" id="KW-0378">Hydrolase</keyword>
<evidence type="ECO:0000259" key="4">
    <source>
        <dbReference type="Pfam" id="PF00884"/>
    </source>
</evidence>
<protein>
    <submittedName>
        <fullName evidence="5">Arylsulfatase</fullName>
    </submittedName>
</protein>
<dbReference type="SUPFAM" id="SSF53649">
    <property type="entry name" value="Alkaline phosphatase-like"/>
    <property type="match status" value="1"/>
</dbReference>
<feature type="region of interest" description="Disordered" evidence="3">
    <location>
        <begin position="241"/>
        <end position="263"/>
    </location>
</feature>
<dbReference type="RefSeq" id="WP_136081828.1">
    <property type="nucleotide sequence ID" value="NZ_CAAHFG010000003.1"/>
</dbReference>
<feature type="domain" description="Sulfatase N-terminal" evidence="4">
    <location>
        <begin position="27"/>
        <end position="365"/>
    </location>
</feature>
<evidence type="ECO:0000256" key="3">
    <source>
        <dbReference type="SAM" id="MobiDB-lite"/>
    </source>
</evidence>
<dbReference type="PANTHER" id="PTHR42693">
    <property type="entry name" value="ARYLSULFATASE FAMILY MEMBER"/>
    <property type="match status" value="1"/>
</dbReference>
<dbReference type="GO" id="GO:0004065">
    <property type="term" value="F:arylsulfatase activity"/>
    <property type="evidence" value="ECO:0007669"/>
    <property type="project" value="TreeGrafter"/>
</dbReference>
<gene>
    <name evidence="5" type="ORF">PDESU_04890</name>
</gene>
<feature type="region of interest" description="Disordered" evidence="3">
    <location>
        <begin position="510"/>
        <end position="531"/>
    </location>
</feature>
<dbReference type="InterPro" id="IPR050738">
    <property type="entry name" value="Sulfatase"/>
</dbReference>
<organism evidence="5 6">
    <name type="scientific">Pontiella desulfatans</name>
    <dbReference type="NCBI Taxonomy" id="2750659"/>
    <lineage>
        <taxon>Bacteria</taxon>
        <taxon>Pseudomonadati</taxon>
        <taxon>Kiritimatiellota</taxon>
        <taxon>Kiritimatiellia</taxon>
        <taxon>Kiritimatiellales</taxon>
        <taxon>Pontiellaceae</taxon>
        <taxon>Pontiella</taxon>
    </lineage>
</organism>
<dbReference type="InterPro" id="IPR017850">
    <property type="entry name" value="Alkaline_phosphatase_core_sf"/>
</dbReference>
<evidence type="ECO:0000256" key="2">
    <source>
        <dbReference type="ARBA" id="ARBA00022801"/>
    </source>
</evidence>
<evidence type="ECO:0000313" key="6">
    <source>
        <dbReference type="Proteomes" id="UP000366872"/>
    </source>
</evidence>